<gene>
    <name evidence="2" type="ORF">NA56DRAFT_711727</name>
</gene>
<dbReference type="Proteomes" id="UP000235672">
    <property type="component" value="Unassembled WGS sequence"/>
</dbReference>
<feature type="compositionally biased region" description="Basic and acidic residues" evidence="1">
    <location>
        <begin position="7"/>
        <end position="17"/>
    </location>
</feature>
<feature type="region of interest" description="Disordered" evidence="1">
    <location>
        <begin position="1"/>
        <end position="50"/>
    </location>
</feature>
<dbReference type="OrthoDB" id="10509248at2759"/>
<evidence type="ECO:0000256" key="1">
    <source>
        <dbReference type="SAM" id="MobiDB-lite"/>
    </source>
</evidence>
<evidence type="ECO:0000313" key="3">
    <source>
        <dbReference type="Proteomes" id="UP000235672"/>
    </source>
</evidence>
<sequence length="100" mass="11319">MPPKVPTIKDEKRAERKERKREKKRKAKEEKAAAAPAPAEKKRKKNPPKLLRRDWAAMKASLVYDERGFGRTPDGAWAYFLAVRPASEKALPAGHAAERS</sequence>
<protein>
    <submittedName>
        <fullName evidence="2">Uncharacterized protein</fullName>
    </submittedName>
</protein>
<dbReference type="AlphaFoldDB" id="A0A2J6PI66"/>
<name>A0A2J6PI66_9HELO</name>
<proteinExistence type="predicted"/>
<evidence type="ECO:0000313" key="2">
    <source>
        <dbReference type="EMBL" id="PMD13720.1"/>
    </source>
</evidence>
<accession>A0A2J6PI66</accession>
<dbReference type="EMBL" id="KZ613528">
    <property type="protein sequence ID" value="PMD13720.1"/>
    <property type="molecule type" value="Genomic_DNA"/>
</dbReference>
<reference evidence="2 3" key="1">
    <citation type="submission" date="2016-05" db="EMBL/GenBank/DDBJ databases">
        <title>A degradative enzymes factory behind the ericoid mycorrhizal symbiosis.</title>
        <authorList>
            <consortium name="DOE Joint Genome Institute"/>
            <person name="Martino E."/>
            <person name="Morin E."/>
            <person name="Grelet G."/>
            <person name="Kuo A."/>
            <person name="Kohler A."/>
            <person name="Daghino S."/>
            <person name="Barry K."/>
            <person name="Choi C."/>
            <person name="Cichocki N."/>
            <person name="Clum A."/>
            <person name="Copeland A."/>
            <person name="Hainaut M."/>
            <person name="Haridas S."/>
            <person name="Labutti K."/>
            <person name="Lindquist E."/>
            <person name="Lipzen A."/>
            <person name="Khouja H.-R."/>
            <person name="Murat C."/>
            <person name="Ohm R."/>
            <person name="Olson A."/>
            <person name="Spatafora J."/>
            <person name="Veneault-Fourrey C."/>
            <person name="Henrissat B."/>
            <person name="Grigoriev I."/>
            <person name="Martin F."/>
            <person name="Perotto S."/>
        </authorList>
    </citation>
    <scope>NUCLEOTIDE SEQUENCE [LARGE SCALE GENOMIC DNA]</scope>
    <source>
        <strain evidence="2 3">UAMH 7357</strain>
    </source>
</reference>
<organism evidence="2 3">
    <name type="scientific">Hyaloscypha hepaticicola</name>
    <dbReference type="NCBI Taxonomy" id="2082293"/>
    <lineage>
        <taxon>Eukaryota</taxon>
        <taxon>Fungi</taxon>
        <taxon>Dikarya</taxon>
        <taxon>Ascomycota</taxon>
        <taxon>Pezizomycotina</taxon>
        <taxon>Leotiomycetes</taxon>
        <taxon>Helotiales</taxon>
        <taxon>Hyaloscyphaceae</taxon>
        <taxon>Hyaloscypha</taxon>
    </lineage>
</organism>
<keyword evidence="3" id="KW-1185">Reference proteome</keyword>